<dbReference type="Proteomes" id="UP001378592">
    <property type="component" value="Unassembled WGS sequence"/>
</dbReference>
<dbReference type="GO" id="GO:0005506">
    <property type="term" value="F:iron ion binding"/>
    <property type="evidence" value="ECO:0007669"/>
    <property type="project" value="InterPro"/>
</dbReference>
<evidence type="ECO:0000256" key="2">
    <source>
        <dbReference type="ARBA" id="ARBA00004174"/>
    </source>
</evidence>
<dbReference type="PANTHER" id="PTHR24292:SF54">
    <property type="entry name" value="CYP9F3-RELATED"/>
    <property type="match status" value="1"/>
</dbReference>
<dbReference type="GO" id="GO:0020037">
    <property type="term" value="F:heme binding"/>
    <property type="evidence" value="ECO:0007669"/>
    <property type="project" value="InterPro"/>
</dbReference>
<comment type="caution">
    <text evidence="14">The sequence shown here is derived from an EMBL/GenBank/DDBJ whole genome shotgun (WGS) entry which is preliminary data.</text>
</comment>
<keyword evidence="13" id="KW-1133">Transmembrane helix</keyword>
<keyword evidence="7" id="KW-0256">Endoplasmic reticulum</keyword>
<evidence type="ECO:0000256" key="7">
    <source>
        <dbReference type="ARBA" id="ARBA00022824"/>
    </source>
</evidence>
<keyword evidence="12 13" id="KW-0472">Membrane</keyword>
<dbReference type="InterPro" id="IPR050476">
    <property type="entry name" value="Insect_CytP450_Detox"/>
</dbReference>
<evidence type="ECO:0000256" key="1">
    <source>
        <dbReference type="ARBA" id="ARBA00001971"/>
    </source>
</evidence>
<protein>
    <recommendedName>
        <fullName evidence="16">Cytochrome P450</fullName>
    </recommendedName>
</protein>
<evidence type="ECO:0000256" key="9">
    <source>
        <dbReference type="ARBA" id="ARBA00023002"/>
    </source>
</evidence>
<keyword evidence="9" id="KW-0560">Oxidoreductase</keyword>
<comment type="subcellular location">
    <subcellularLocation>
        <location evidence="3">Endoplasmic reticulum membrane</location>
        <topology evidence="3">Peripheral membrane protein</topology>
    </subcellularLocation>
    <subcellularLocation>
        <location evidence="2">Microsome membrane</location>
        <topology evidence="2">Peripheral membrane protein</topology>
    </subcellularLocation>
</comment>
<keyword evidence="5" id="KW-0349">Heme</keyword>
<gene>
    <name evidence="14" type="ORF">R5R35_007435</name>
</gene>
<evidence type="ECO:0000256" key="12">
    <source>
        <dbReference type="ARBA" id="ARBA00023136"/>
    </source>
</evidence>
<sequence length="338" mass="38667">MWELVRSVAAQATVFDWALLGAVALVLLWVAGTWNYDFFARRGVAYSRPRLPFVGNTISGFLGITTFPDMLQEMHDISKGHAIYGWFQNQNPFYLVTDPELLKHIAVKDFDHFTDHREIVKGEPDPIFNKNLFLLKGERWRAMRATLSPAFTTSKIKGIFPLAAKTAEQMAAHLRQEQAKSASGIKSKPLETDMKNLFSRVANDVIGTVAFGIGCDSLKEPENEFYQRGKTLSSFSVKRMVIFFFYLIIPKIMKALDMRVFDPETIKFLDSLVHETIQERQKKGIFRPDMLQLLMQARDGQLRVEEEDKHETEKTGAAKQELTNDDISGQAVIFFFWI</sequence>
<evidence type="ECO:0000313" key="15">
    <source>
        <dbReference type="Proteomes" id="UP001378592"/>
    </source>
</evidence>
<evidence type="ECO:0000256" key="5">
    <source>
        <dbReference type="ARBA" id="ARBA00022617"/>
    </source>
</evidence>
<dbReference type="InterPro" id="IPR002402">
    <property type="entry name" value="Cyt_P450_E_grp-II"/>
</dbReference>
<dbReference type="SUPFAM" id="SSF48264">
    <property type="entry name" value="Cytochrome P450"/>
    <property type="match status" value="1"/>
</dbReference>
<accession>A0AAN9VD10</accession>
<evidence type="ECO:0000256" key="4">
    <source>
        <dbReference type="ARBA" id="ARBA00010617"/>
    </source>
</evidence>
<dbReference type="GO" id="GO:0005789">
    <property type="term" value="C:endoplasmic reticulum membrane"/>
    <property type="evidence" value="ECO:0007669"/>
    <property type="project" value="UniProtKB-SubCell"/>
</dbReference>
<keyword evidence="15" id="KW-1185">Reference proteome</keyword>
<name>A0AAN9VD10_9ORTH</name>
<feature type="transmembrane region" description="Helical" evidence="13">
    <location>
        <begin position="12"/>
        <end position="31"/>
    </location>
</feature>
<keyword evidence="6" id="KW-0479">Metal-binding</keyword>
<dbReference type="GO" id="GO:0004497">
    <property type="term" value="F:monooxygenase activity"/>
    <property type="evidence" value="ECO:0007669"/>
    <property type="project" value="UniProtKB-KW"/>
</dbReference>
<evidence type="ECO:0000256" key="6">
    <source>
        <dbReference type="ARBA" id="ARBA00022723"/>
    </source>
</evidence>
<comment type="cofactor">
    <cofactor evidence="1">
        <name>heme</name>
        <dbReference type="ChEBI" id="CHEBI:30413"/>
    </cofactor>
</comment>
<evidence type="ECO:0000256" key="8">
    <source>
        <dbReference type="ARBA" id="ARBA00022848"/>
    </source>
</evidence>
<dbReference type="PANTHER" id="PTHR24292">
    <property type="entry name" value="CYTOCHROME P450"/>
    <property type="match status" value="1"/>
</dbReference>
<evidence type="ECO:0000313" key="14">
    <source>
        <dbReference type="EMBL" id="KAK7794000.1"/>
    </source>
</evidence>
<keyword evidence="8" id="KW-0492">Microsome</keyword>
<dbReference type="EMBL" id="JAZDUA010000352">
    <property type="protein sequence ID" value="KAK7794000.1"/>
    <property type="molecule type" value="Genomic_DNA"/>
</dbReference>
<dbReference type="GO" id="GO:0016705">
    <property type="term" value="F:oxidoreductase activity, acting on paired donors, with incorporation or reduction of molecular oxygen"/>
    <property type="evidence" value="ECO:0007669"/>
    <property type="project" value="InterPro"/>
</dbReference>
<keyword evidence="13" id="KW-0812">Transmembrane</keyword>
<evidence type="ECO:0000256" key="10">
    <source>
        <dbReference type="ARBA" id="ARBA00023004"/>
    </source>
</evidence>
<evidence type="ECO:0008006" key="16">
    <source>
        <dbReference type="Google" id="ProtNLM"/>
    </source>
</evidence>
<dbReference type="Gene3D" id="1.10.630.10">
    <property type="entry name" value="Cytochrome P450"/>
    <property type="match status" value="1"/>
</dbReference>
<dbReference type="Pfam" id="PF00067">
    <property type="entry name" value="p450"/>
    <property type="match status" value="1"/>
</dbReference>
<proteinExistence type="inferred from homology"/>
<organism evidence="14 15">
    <name type="scientific">Gryllus longicercus</name>
    <dbReference type="NCBI Taxonomy" id="2509291"/>
    <lineage>
        <taxon>Eukaryota</taxon>
        <taxon>Metazoa</taxon>
        <taxon>Ecdysozoa</taxon>
        <taxon>Arthropoda</taxon>
        <taxon>Hexapoda</taxon>
        <taxon>Insecta</taxon>
        <taxon>Pterygota</taxon>
        <taxon>Neoptera</taxon>
        <taxon>Polyneoptera</taxon>
        <taxon>Orthoptera</taxon>
        <taxon>Ensifera</taxon>
        <taxon>Gryllidea</taxon>
        <taxon>Grylloidea</taxon>
        <taxon>Gryllidae</taxon>
        <taxon>Gryllinae</taxon>
        <taxon>Gryllus</taxon>
    </lineage>
</organism>
<dbReference type="PRINTS" id="PR00464">
    <property type="entry name" value="EP450II"/>
</dbReference>
<keyword evidence="10" id="KW-0408">Iron</keyword>
<reference evidence="14 15" key="1">
    <citation type="submission" date="2024-03" db="EMBL/GenBank/DDBJ databases">
        <title>The genome assembly and annotation of the cricket Gryllus longicercus Weissman &amp; Gray.</title>
        <authorList>
            <person name="Szrajer S."/>
            <person name="Gray D."/>
            <person name="Ylla G."/>
        </authorList>
    </citation>
    <scope>NUCLEOTIDE SEQUENCE [LARGE SCALE GENOMIC DNA]</scope>
    <source>
        <strain evidence="14">DAG 2021-001</strain>
        <tissue evidence="14">Whole body minus gut</tissue>
    </source>
</reference>
<evidence type="ECO:0000256" key="13">
    <source>
        <dbReference type="SAM" id="Phobius"/>
    </source>
</evidence>
<dbReference type="InterPro" id="IPR001128">
    <property type="entry name" value="Cyt_P450"/>
</dbReference>
<evidence type="ECO:0000256" key="3">
    <source>
        <dbReference type="ARBA" id="ARBA00004406"/>
    </source>
</evidence>
<comment type="similarity">
    <text evidence="4">Belongs to the cytochrome P450 family.</text>
</comment>
<dbReference type="InterPro" id="IPR036396">
    <property type="entry name" value="Cyt_P450_sf"/>
</dbReference>
<keyword evidence="11" id="KW-0503">Monooxygenase</keyword>
<dbReference type="AlphaFoldDB" id="A0AAN9VD10"/>
<evidence type="ECO:0000256" key="11">
    <source>
        <dbReference type="ARBA" id="ARBA00023033"/>
    </source>
</evidence>